<dbReference type="EMBL" id="SNZR01000011">
    <property type="protein sequence ID" value="TDR94424.1"/>
    <property type="molecule type" value="Genomic_DNA"/>
</dbReference>
<dbReference type="RefSeq" id="WP_166652386.1">
    <property type="nucleotide sequence ID" value="NZ_SNZR01000011.1"/>
</dbReference>
<evidence type="ECO:0000256" key="2">
    <source>
        <dbReference type="ARBA" id="ARBA00010333"/>
    </source>
</evidence>
<sequence length="249" mass="27624">MARLAFVLALIFGPSGALAQAQLRIAVEGAYPPFNYAEGQEPAGFEVDLGRALCEAMGLPCTFVLQDWDGLHAALKEKRIDAIMSSMEITPERRSRYRFSRPYYRMPSLLIGRRDADIPDPFNTTSLAGKRVGVVEDGEFAAYLESLPAKPEIRLYHKLDDAELDLLAERLDFVLGDKLEIQSFLQSREGGDCCRPVADLPVDRGEGYGVAVRKGDRGLAEMFDAAIAKVIADGTYDRIRAKYLPFDIK</sequence>
<evidence type="ECO:0000256" key="4">
    <source>
        <dbReference type="RuleBase" id="RU003744"/>
    </source>
</evidence>
<proteinExistence type="inferred from homology"/>
<dbReference type="PANTHER" id="PTHR35936:SF19">
    <property type="entry name" value="AMINO-ACID-BINDING PROTEIN YXEM-RELATED"/>
    <property type="match status" value="1"/>
</dbReference>
<dbReference type="Pfam" id="PF00497">
    <property type="entry name" value="SBP_bac_3"/>
    <property type="match status" value="1"/>
</dbReference>
<evidence type="ECO:0000313" key="7">
    <source>
        <dbReference type="EMBL" id="TDR94424.1"/>
    </source>
</evidence>
<feature type="signal peptide" evidence="5">
    <location>
        <begin position="1"/>
        <end position="19"/>
    </location>
</feature>
<feature type="domain" description="Solute-binding protein family 3/N-terminal" evidence="6">
    <location>
        <begin position="22"/>
        <end position="247"/>
    </location>
</feature>
<dbReference type="InterPro" id="IPR018313">
    <property type="entry name" value="SBP_3_CS"/>
</dbReference>
<gene>
    <name evidence="7" type="ORF">EV668_1711</name>
</gene>
<dbReference type="AlphaFoldDB" id="A0A4R7C739"/>
<accession>A0A4R7C739</accession>
<dbReference type="SUPFAM" id="SSF53850">
    <property type="entry name" value="Periplasmic binding protein-like II"/>
    <property type="match status" value="1"/>
</dbReference>
<reference evidence="7 8" key="1">
    <citation type="submission" date="2019-03" db="EMBL/GenBank/DDBJ databases">
        <title>Genomic Encyclopedia of Type Strains, Phase IV (KMG-IV): sequencing the most valuable type-strain genomes for metagenomic binning, comparative biology and taxonomic classification.</title>
        <authorList>
            <person name="Goeker M."/>
        </authorList>
    </citation>
    <scope>NUCLEOTIDE SEQUENCE [LARGE SCALE GENOMIC DNA]</scope>
    <source>
        <strain evidence="7 8">DSM 25903</strain>
    </source>
</reference>
<comment type="similarity">
    <text evidence="2 4">Belongs to the bacterial solute-binding protein 3 family.</text>
</comment>
<dbReference type="Proteomes" id="UP000295122">
    <property type="component" value="Unassembled WGS sequence"/>
</dbReference>
<name>A0A4R7C739_9HYPH</name>
<keyword evidence="3 5" id="KW-0732">Signal</keyword>
<dbReference type="PROSITE" id="PS01039">
    <property type="entry name" value="SBP_BACTERIAL_3"/>
    <property type="match status" value="1"/>
</dbReference>
<evidence type="ECO:0000313" key="8">
    <source>
        <dbReference type="Proteomes" id="UP000295122"/>
    </source>
</evidence>
<dbReference type="PANTHER" id="PTHR35936">
    <property type="entry name" value="MEMBRANE-BOUND LYTIC MUREIN TRANSGLYCOSYLASE F"/>
    <property type="match status" value="1"/>
</dbReference>
<protein>
    <submittedName>
        <fullName evidence="7">Amino acid ABC transporter substrate-binding protein (PAAT family)</fullName>
    </submittedName>
</protein>
<dbReference type="SMART" id="SM00062">
    <property type="entry name" value="PBPb"/>
    <property type="match status" value="1"/>
</dbReference>
<dbReference type="GO" id="GO:0030313">
    <property type="term" value="C:cell envelope"/>
    <property type="evidence" value="ECO:0007669"/>
    <property type="project" value="UniProtKB-SubCell"/>
</dbReference>
<organism evidence="7 8">
    <name type="scientific">Enterovirga rhinocerotis</name>
    <dbReference type="NCBI Taxonomy" id="1339210"/>
    <lineage>
        <taxon>Bacteria</taxon>
        <taxon>Pseudomonadati</taxon>
        <taxon>Pseudomonadota</taxon>
        <taxon>Alphaproteobacteria</taxon>
        <taxon>Hyphomicrobiales</taxon>
        <taxon>Methylobacteriaceae</taxon>
        <taxon>Enterovirga</taxon>
    </lineage>
</organism>
<keyword evidence="8" id="KW-1185">Reference proteome</keyword>
<dbReference type="InterPro" id="IPR001638">
    <property type="entry name" value="Solute-binding_3/MltF_N"/>
</dbReference>
<feature type="chain" id="PRO_5020810645" evidence="5">
    <location>
        <begin position="20"/>
        <end position="249"/>
    </location>
</feature>
<evidence type="ECO:0000256" key="3">
    <source>
        <dbReference type="ARBA" id="ARBA00022729"/>
    </source>
</evidence>
<comment type="caution">
    <text evidence="7">The sequence shown here is derived from an EMBL/GenBank/DDBJ whole genome shotgun (WGS) entry which is preliminary data.</text>
</comment>
<evidence type="ECO:0000256" key="5">
    <source>
        <dbReference type="SAM" id="SignalP"/>
    </source>
</evidence>
<comment type="subcellular location">
    <subcellularLocation>
        <location evidence="1">Cell envelope</location>
    </subcellularLocation>
</comment>
<evidence type="ECO:0000259" key="6">
    <source>
        <dbReference type="SMART" id="SM00062"/>
    </source>
</evidence>
<dbReference type="Gene3D" id="3.40.190.10">
    <property type="entry name" value="Periplasmic binding protein-like II"/>
    <property type="match status" value="2"/>
</dbReference>
<evidence type="ECO:0000256" key="1">
    <source>
        <dbReference type="ARBA" id="ARBA00004196"/>
    </source>
</evidence>